<dbReference type="SUPFAM" id="SSF53850">
    <property type="entry name" value="Periplasmic binding protein-like II"/>
    <property type="match status" value="1"/>
</dbReference>
<comment type="subcellular location">
    <subcellularLocation>
        <location evidence="1">Periplasm</location>
    </subcellularLocation>
</comment>
<protein>
    <submittedName>
        <fullName evidence="6">ABC transporter substrate-binding protein</fullName>
    </submittedName>
</protein>
<proteinExistence type="inferred from homology"/>
<dbReference type="EMBL" id="SBLC01000047">
    <property type="protein sequence ID" value="RWY37381.1"/>
    <property type="molecule type" value="Genomic_DNA"/>
</dbReference>
<feature type="domain" description="Solute-binding protein family 5" evidence="5">
    <location>
        <begin position="75"/>
        <end position="429"/>
    </location>
</feature>
<dbReference type="Proteomes" id="UP000287168">
    <property type="component" value="Unassembled WGS sequence"/>
</dbReference>
<dbReference type="Gene3D" id="3.90.76.10">
    <property type="entry name" value="Dipeptide-binding Protein, Domain 1"/>
    <property type="match status" value="1"/>
</dbReference>
<evidence type="ECO:0000313" key="6">
    <source>
        <dbReference type="EMBL" id="RWY37381.1"/>
    </source>
</evidence>
<keyword evidence="7" id="KW-1185">Reference proteome</keyword>
<dbReference type="AlphaFoldDB" id="A0A3S3U0K9"/>
<comment type="similarity">
    <text evidence="2">Belongs to the bacterial solute-binding protein 5 family.</text>
</comment>
<dbReference type="GO" id="GO:0015833">
    <property type="term" value="P:peptide transport"/>
    <property type="evidence" value="ECO:0007669"/>
    <property type="project" value="TreeGrafter"/>
</dbReference>
<feature type="chain" id="PRO_5018704814" evidence="4">
    <location>
        <begin position="24"/>
        <end position="505"/>
    </location>
</feature>
<dbReference type="PANTHER" id="PTHR30290:SF38">
    <property type="entry name" value="D,D-DIPEPTIDE-BINDING PERIPLASMIC PROTEIN DDPA-RELATED"/>
    <property type="match status" value="1"/>
</dbReference>
<evidence type="ECO:0000256" key="3">
    <source>
        <dbReference type="ARBA" id="ARBA00022729"/>
    </source>
</evidence>
<comment type="caution">
    <text evidence="6">The sequence shown here is derived from an EMBL/GenBank/DDBJ whole genome shotgun (WGS) entry which is preliminary data.</text>
</comment>
<name>A0A3S3U0K9_9RHOB</name>
<dbReference type="OrthoDB" id="9803988at2"/>
<dbReference type="GO" id="GO:0043190">
    <property type="term" value="C:ATP-binding cassette (ABC) transporter complex"/>
    <property type="evidence" value="ECO:0007669"/>
    <property type="project" value="InterPro"/>
</dbReference>
<accession>A0A3S3U0K9</accession>
<keyword evidence="3 4" id="KW-0732">Signal</keyword>
<reference evidence="6 7" key="1">
    <citation type="journal article" date="2015" name="Int. J. Syst. Evol. Microbiol.">
        <title>Gemmobacter intermedius sp. nov., isolated from a white stork (Ciconia ciconia).</title>
        <authorList>
            <person name="Kampfer P."/>
            <person name="Jerzak L."/>
            <person name="Wilharm G."/>
            <person name="Golke J."/>
            <person name="Busse H.J."/>
            <person name="Glaeser S.P."/>
        </authorList>
    </citation>
    <scope>NUCLEOTIDE SEQUENCE [LARGE SCALE GENOMIC DNA]</scope>
    <source>
        <strain evidence="6 7">119/4</strain>
    </source>
</reference>
<dbReference type="InterPro" id="IPR030678">
    <property type="entry name" value="Peptide/Ni-bd"/>
</dbReference>
<organism evidence="6 7">
    <name type="scientific">Falsigemmobacter intermedius</name>
    <dbReference type="NCBI Taxonomy" id="1553448"/>
    <lineage>
        <taxon>Bacteria</taxon>
        <taxon>Pseudomonadati</taxon>
        <taxon>Pseudomonadota</taxon>
        <taxon>Alphaproteobacteria</taxon>
        <taxon>Rhodobacterales</taxon>
        <taxon>Paracoccaceae</taxon>
        <taxon>Falsigemmobacter</taxon>
    </lineage>
</organism>
<feature type="signal peptide" evidence="4">
    <location>
        <begin position="1"/>
        <end position="23"/>
    </location>
</feature>
<evidence type="ECO:0000256" key="1">
    <source>
        <dbReference type="ARBA" id="ARBA00004418"/>
    </source>
</evidence>
<dbReference type="GO" id="GO:1904680">
    <property type="term" value="F:peptide transmembrane transporter activity"/>
    <property type="evidence" value="ECO:0007669"/>
    <property type="project" value="TreeGrafter"/>
</dbReference>
<dbReference type="Gene3D" id="3.40.190.10">
    <property type="entry name" value="Periplasmic binding protein-like II"/>
    <property type="match status" value="1"/>
</dbReference>
<dbReference type="InterPro" id="IPR000914">
    <property type="entry name" value="SBP_5_dom"/>
</dbReference>
<evidence type="ECO:0000256" key="4">
    <source>
        <dbReference type="SAM" id="SignalP"/>
    </source>
</evidence>
<evidence type="ECO:0000259" key="5">
    <source>
        <dbReference type="Pfam" id="PF00496"/>
    </source>
</evidence>
<dbReference type="PIRSF" id="PIRSF002741">
    <property type="entry name" value="MppA"/>
    <property type="match status" value="1"/>
</dbReference>
<dbReference type="PANTHER" id="PTHR30290">
    <property type="entry name" value="PERIPLASMIC BINDING COMPONENT OF ABC TRANSPORTER"/>
    <property type="match status" value="1"/>
</dbReference>
<dbReference type="Gene3D" id="3.10.105.10">
    <property type="entry name" value="Dipeptide-binding Protein, Domain 3"/>
    <property type="match status" value="1"/>
</dbReference>
<evidence type="ECO:0000313" key="7">
    <source>
        <dbReference type="Proteomes" id="UP000287168"/>
    </source>
</evidence>
<sequence length="505" mass="56482">MTTMTRILGSVALAALLPMTAFAGKADDTVRVAFSKDLDTADAYFSSARESTIFQFSISDRLIERNAETGEWDNVVAESFTWIDDVTLEFKLRDGITFHNGEKVTADDAVWTFNHFSDPATGVAMPNTVNWIKNAEKIDDLTFRVNLKAPMPVALDYIASSMPIYPAKYYQEVGPEGYAKNPIGTGRYKVKSIDPGRGYTLEAYEGYEEIGPARKKATIKNVEVRTIPDVNTQMADLFSGSIDFMWQVPEDQAQRVAARGGYTVTQAPSVRFGYVSMDASGRTGFEAFKDKRVRQAVNHALDRVSLRDAFFAPTSTITNSICNPLQFGCEQDVATYEYNPEKAKELLKEAGYEKGFSVDFYAYRDRQAAEAMAQMLDDVGIKTNLTFLQYSAIAEKVLKNEVPASFMTWGSGSVLDVAASTSKFFDGSDIDDVRNPELTALLKEADTTTDQAKRKELYSKALKLVADEAYWVPLWAYTTNYVYSSDLNYVPNADEYVRLYEMSWK</sequence>
<evidence type="ECO:0000256" key="2">
    <source>
        <dbReference type="ARBA" id="ARBA00005695"/>
    </source>
</evidence>
<dbReference type="CDD" id="cd08515">
    <property type="entry name" value="PBP2_NikA_DppA_OppA_like_10"/>
    <property type="match status" value="1"/>
</dbReference>
<dbReference type="InterPro" id="IPR039424">
    <property type="entry name" value="SBP_5"/>
</dbReference>
<dbReference type="Pfam" id="PF00496">
    <property type="entry name" value="SBP_bac_5"/>
    <property type="match status" value="1"/>
</dbReference>
<gene>
    <name evidence="6" type="ORF">EP867_17215</name>
</gene>
<dbReference type="RefSeq" id="WP_128490701.1">
    <property type="nucleotide sequence ID" value="NZ_SBLC01000047.1"/>
</dbReference>
<dbReference type="GO" id="GO:0030288">
    <property type="term" value="C:outer membrane-bounded periplasmic space"/>
    <property type="evidence" value="ECO:0007669"/>
    <property type="project" value="UniProtKB-ARBA"/>
</dbReference>